<dbReference type="PROSITE" id="PS50010">
    <property type="entry name" value="DH_2"/>
    <property type="match status" value="1"/>
</dbReference>
<evidence type="ECO:0000313" key="4">
    <source>
        <dbReference type="EMBL" id="KZV83538.1"/>
    </source>
</evidence>
<evidence type="ECO:0000256" key="2">
    <source>
        <dbReference type="SAM" id="MobiDB-lite"/>
    </source>
</evidence>
<feature type="compositionally biased region" description="Low complexity" evidence="2">
    <location>
        <begin position="79"/>
        <end position="96"/>
    </location>
</feature>
<dbReference type="GO" id="GO:0005737">
    <property type="term" value="C:cytoplasm"/>
    <property type="evidence" value="ECO:0007669"/>
    <property type="project" value="TreeGrafter"/>
</dbReference>
<feature type="domain" description="DH" evidence="3">
    <location>
        <begin position="110"/>
        <end position="302"/>
    </location>
</feature>
<feature type="compositionally biased region" description="Polar residues" evidence="2">
    <location>
        <begin position="804"/>
        <end position="813"/>
    </location>
</feature>
<evidence type="ECO:0000256" key="1">
    <source>
        <dbReference type="SAM" id="Coils"/>
    </source>
</evidence>
<feature type="compositionally biased region" description="Polar residues" evidence="2">
    <location>
        <begin position="998"/>
        <end position="1014"/>
    </location>
</feature>
<dbReference type="Proteomes" id="UP000077266">
    <property type="component" value="Unassembled WGS sequence"/>
</dbReference>
<dbReference type="SUPFAM" id="SSF48065">
    <property type="entry name" value="DBL homology domain (DH-domain)"/>
    <property type="match status" value="1"/>
</dbReference>
<organism evidence="4 5">
    <name type="scientific">Exidia glandulosa HHB12029</name>
    <dbReference type="NCBI Taxonomy" id="1314781"/>
    <lineage>
        <taxon>Eukaryota</taxon>
        <taxon>Fungi</taxon>
        <taxon>Dikarya</taxon>
        <taxon>Basidiomycota</taxon>
        <taxon>Agaricomycotina</taxon>
        <taxon>Agaricomycetes</taxon>
        <taxon>Auriculariales</taxon>
        <taxon>Exidiaceae</taxon>
        <taxon>Exidia</taxon>
    </lineage>
</organism>
<dbReference type="OrthoDB" id="660555at2759"/>
<dbReference type="InterPro" id="IPR051092">
    <property type="entry name" value="FYVE_RhoGEF_PH"/>
</dbReference>
<feature type="compositionally biased region" description="Polar residues" evidence="2">
    <location>
        <begin position="630"/>
        <end position="643"/>
    </location>
</feature>
<dbReference type="STRING" id="1314781.A0A165CZZ9"/>
<feature type="region of interest" description="Disordered" evidence="2">
    <location>
        <begin position="64"/>
        <end position="102"/>
    </location>
</feature>
<dbReference type="Gene3D" id="1.20.900.10">
    <property type="entry name" value="Dbl homology (DH) domain"/>
    <property type="match status" value="1"/>
</dbReference>
<keyword evidence="1" id="KW-0175">Coiled coil</keyword>
<feature type="region of interest" description="Disordered" evidence="2">
    <location>
        <begin position="802"/>
        <end position="950"/>
    </location>
</feature>
<feature type="compositionally biased region" description="Polar residues" evidence="2">
    <location>
        <begin position="884"/>
        <end position="893"/>
    </location>
</feature>
<feature type="region of interest" description="Disordered" evidence="2">
    <location>
        <begin position="1068"/>
        <end position="1103"/>
    </location>
</feature>
<dbReference type="InterPro" id="IPR000219">
    <property type="entry name" value="DH_dom"/>
</dbReference>
<feature type="compositionally biased region" description="Polar residues" evidence="2">
    <location>
        <begin position="659"/>
        <end position="678"/>
    </location>
</feature>
<name>A0A165CZZ9_EXIGL</name>
<feature type="coiled-coil region" evidence="1">
    <location>
        <begin position="1245"/>
        <end position="1279"/>
    </location>
</feature>
<feature type="compositionally biased region" description="Basic and acidic residues" evidence="2">
    <location>
        <begin position="771"/>
        <end position="790"/>
    </location>
</feature>
<protein>
    <recommendedName>
        <fullName evidence="3">DH domain-containing protein</fullName>
    </recommendedName>
</protein>
<feature type="region of interest" description="Disordered" evidence="2">
    <location>
        <begin position="626"/>
        <end position="790"/>
    </location>
</feature>
<gene>
    <name evidence="4" type="ORF">EXIGLDRAFT_683680</name>
</gene>
<accession>A0A165CZZ9</accession>
<feature type="compositionally biased region" description="Basic residues" evidence="2">
    <location>
        <begin position="736"/>
        <end position="745"/>
    </location>
</feature>
<dbReference type="EMBL" id="KV426266">
    <property type="protein sequence ID" value="KZV83538.1"/>
    <property type="molecule type" value="Genomic_DNA"/>
</dbReference>
<evidence type="ECO:0000259" key="3">
    <source>
        <dbReference type="PROSITE" id="PS50010"/>
    </source>
</evidence>
<feature type="region of interest" description="Disordered" evidence="2">
    <location>
        <begin position="998"/>
        <end position="1038"/>
    </location>
</feature>
<reference evidence="4 5" key="1">
    <citation type="journal article" date="2016" name="Mol. Biol. Evol.">
        <title>Comparative Genomics of Early-Diverging Mushroom-Forming Fungi Provides Insights into the Origins of Lignocellulose Decay Capabilities.</title>
        <authorList>
            <person name="Nagy L.G."/>
            <person name="Riley R."/>
            <person name="Tritt A."/>
            <person name="Adam C."/>
            <person name="Daum C."/>
            <person name="Floudas D."/>
            <person name="Sun H."/>
            <person name="Yadav J.S."/>
            <person name="Pangilinan J."/>
            <person name="Larsson K.H."/>
            <person name="Matsuura K."/>
            <person name="Barry K."/>
            <person name="Labutti K."/>
            <person name="Kuo R."/>
            <person name="Ohm R.A."/>
            <person name="Bhattacharya S.S."/>
            <person name="Shirouzu T."/>
            <person name="Yoshinaga Y."/>
            <person name="Martin F.M."/>
            <person name="Grigoriev I.V."/>
            <person name="Hibbett D.S."/>
        </authorList>
    </citation>
    <scope>NUCLEOTIDE SEQUENCE [LARGE SCALE GENOMIC DNA]</scope>
    <source>
        <strain evidence="4 5">HHB12029</strain>
    </source>
</reference>
<dbReference type="InParanoid" id="A0A165CZZ9"/>
<feature type="region of interest" description="Disordered" evidence="2">
    <location>
        <begin position="588"/>
        <end position="608"/>
    </location>
</feature>
<dbReference type="SMART" id="SM00325">
    <property type="entry name" value="RhoGEF"/>
    <property type="match status" value="1"/>
</dbReference>
<dbReference type="Pfam" id="PF00621">
    <property type="entry name" value="RhoGEF"/>
    <property type="match status" value="1"/>
</dbReference>
<dbReference type="CDD" id="cd00160">
    <property type="entry name" value="RhoGEF"/>
    <property type="match status" value="1"/>
</dbReference>
<feature type="compositionally biased region" description="Low complexity" evidence="2">
    <location>
        <begin position="867"/>
        <end position="883"/>
    </location>
</feature>
<dbReference type="PANTHER" id="PTHR12673">
    <property type="entry name" value="FACIOGENITAL DYSPLASIA PROTEIN"/>
    <property type="match status" value="1"/>
</dbReference>
<feature type="coiled-coil region" evidence="1">
    <location>
        <begin position="1142"/>
        <end position="1211"/>
    </location>
</feature>
<feature type="compositionally biased region" description="Polar residues" evidence="2">
    <location>
        <begin position="850"/>
        <end position="866"/>
    </location>
</feature>
<feature type="compositionally biased region" description="Acidic residues" evidence="2">
    <location>
        <begin position="595"/>
        <end position="605"/>
    </location>
</feature>
<evidence type="ECO:0000313" key="5">
    <source>
        <dbReference type="Proteomes" id="UP000077266"/>
    </source>
</evidence>
<dbReference type="PANTHER" id="PTHR12673:SF270">
    <property type="entry name" value="FYVE-TYPE DOMAIN-CONTAINING PROTEIN"/>
    <property type="match status" value="1"/>
</dbReference>
<dbReference type="GO" id="GO:0005085">
    <property type="term" value="F:guanyl-nucleotide exchange factor activity"/>
    <property type="evidence" value="ECO:0007669"/>
    <property type="project" value="InterPro"/>
</dbReference>
<dbReference type="InterPro" id="IPR035899">
    <property type="entry name" value="DBL_dom_sf"/>
</dbReference>
<keyword evidence="5" id="KW-1185">Reference proteome</keyword>
<feature type="region of interest" description="Disordered" evidence="2">
    <location>
        <begin position="1"/>
        <end position="30"/>
    </location>
</feature>
<feature type="compositionally biased region" description="Acidic residues" evidence="2">
    <location>
        <begin position="932"/>
        <end position="941"/>
    </location>
</feature>
<feature type="region of interest" description="Disordered" evidence="2">
    <location>
        <begin position="1117"/>
        <end position="1138"/>
    </location>
</feature>
<proteinExistence type="predicted"/>
<sequence length="1287" mass="141328">MAFSSSSSPRKVMPLNDSDSERAPRSSTPSGLVTKRAFFCGVVVETDLDGKDITRDVRDIVASLGEPVSSEPMKPLGQSASEPTIASSSSSESLAPGPLPRKRALTNSSALSEVINEFVTTERSYVKRLRVLKEAYADPLRKYAKSKDTAILQPWDANTLFGNIDQLLPVNEAFLTDLEKMIGPNGPKVVGGIGDVTLKHFKDSKGFDLYKHYYAKRDDAQRIFQREMLKKSSTGFAGYIERIKDTTMDNKNRVGLRELLMDPVQRIPRYTMLFRLMIKHMPPSDPQRAKLQEAEALASKIALCEASDTTKNMAVLLSLPRTIEGCPADIVSQSRRLVDVIDVTDVPLPSNGAGEPLPPLHCSLFLFDDKIMLLRRPSPHSSGRSLAGLDELEKATKLGTLPNPSTLKKSGLACKGVFDVAEVVFTDVGGPNMHMYLEVPPNDSSDARWSGRQFRSLAVVTHTPGGASLNPQGTQAAKRRFIDNVWLAQALYRTREGRSVALQSGDTEVESRQGRTTLARTYFNVYQRKAFLAGLASPAPPQPKVVLHIDQYGTADPIPIGARGGPFVVIRVQPIDADRCRFTVSTRRPRLDRESPDEDEEDEETVPTVTLPEKVVQTIHTYGLFKFETDNQSRPGTPTAASTRSRKFGLDALTRSRKFNTSGSRGRALSSSDVFSTGTTNSHHRSRSATSSSNRTQTDSLLKSSHRSDSTGLTTPDEDGLNKSLSAAGRTPQASPRRKLIKRGKSPGPSGASGSETESPRRGSRPPSRAGDVEKELPPVLTRKDMDASEWDLTRRLELASELARQNSQNQHGTGPVKRETRETPVEETIYEEEPPQPFIMQTRRPITPSRGSGSTHSSPTRSIYASPTRTTPRGPRSPSTKSAKSPRSPTSDESIDLDVERALERTLTQISHDLKSSPPPSTPRRKRLLAELEDEMDMEESPTKRQPLTNTANIMLDFALTPTKSPCVVEPLSIKKKQVTSMHASPTTNTARRMQSMVAQHGNTKGSPKSSAAPSRGMSLDRGRPTRTVFTSGGPDRDVADRLLVVAETTKEDIQSSRRAIKRIKLELETRESGKPTSSSTGAASTGFPHSPRSRHISAQASARVAELRQMIEQRAAAGGGRAGTPDREVAAPSTSSEEWAAAIENLAAEAERKLKKAASGHEALQEDLRQLVAAFKEKAQEAEKVQAELQKTKAQCELVKNLLKDVTEEKEIMYEAFNKELDGMYNDANLPETEAWDALTRDLRAAKDARNTLEKDNAKLKQELAEAKLLRDQSVELLRLHNLIS</sequence>
<feature type="compositionally biased region" description="Low complexity" evidence="2">
    <location>
        <begin position="746"/>
        <end position="757"/>
    </location>
</feature>
<feature type="compositionally biased region" description="Low complexity" evidence="2">
    <location>
        <begin position="1078"/>
        <end position="1088"/>
    </location>
</feature>